<dbReference type="InterPro" id="IPR048126">
    <property type="entry name" value="Toxin_VasX"/>
</dbReference>
<dbReference type="AlphaFoldDB" id="A0A4P6KW91"/>
<reference evidence="3 4" key="1">
    <citation type="submission" date="2019-02" db="EMBL/GenBank/DDBJ databases">
        <title>Draft Genome Sequences of Six Type Strains of the Genus Massilia.</title>
        <authorList>
            <person name="Miess H."/>
            <person name="Frediansyhah A."/>
            <person name="Gross H."/>
        </authorList>
    </citation>
    <scope>NUCLEOTIDE SEQUENCE [LARGE SCALE GENOMIC DNA]</scope>
    <source>
        <strain evidence="3 4">DSM 17473</strain>
    </source>
</reference>
<protein>
    <recommendedName>
        <fullName evidence="2">Toxin VasX N-terminal region domain-containing protein</fullName>
    </recommendedName>
</protein>
<feature type="domain" description="Toxin VasX N-terminal region" evidence="2">
    <location>
        <begin position="6"/>
        <end position="160"/>
    </location>
</feature>
<evidence type="ECO:0000313" key="3">
    <source>
        <dbReference type="EMBL" id="QBE62732.1"/>
    </source>
</evidence>
<keyword evidence="1" id="KW-1133">Transmembrane helix</keyword>
<evidence type="ECO:0000259" key="2">
    <source>
        <dbReference type="Pfam" id="PF20249"/>
    </source>
</evidence>
<gene>
    <name evidence="3" type="ORF">EWM63_06905</name>
</gene>
<dbReference type="OrthoDB" id="8664525at2"/>
<sequence>MKNSYCSYCDRKGILLYPVRYAVACPNGQSEVPGISGNFKIIGGPEDITPAKYTLRKLRTGYLYTYEEKQKRLKAYMVLSTGALWEFPVEYAPVFDPDSSIRCCMDRVKVALSYCIDVGPADCEILGNIWLGWSNVLWTKTTVANIQNAGWRKKHMQCIDGQMMLAGKAPHSAKFQENYSVIPHFTCDNSAQKKAFAYSNSSPDREASLHDRGQNLKNVLQEQCPYGGFIIALNDPVGITNDLSELTSPTHHAGFDEEMYRGQICTQLIYSLENTVREDARISTEGEILLERAGELSPEVAHGGAMSKMWKMMRAGGISKYAEQQKAERKKYGNSKEGRILAAQEEAWKDILTHPEGGSLLDDALIKSFPERYHNAVKKYEPIGSRISNLHCSWLTSTQLSEWMAGTHDETDLRSGYAFRESLSQCIGKAVSVERCQSILENWMASGSLVDTRNLYGRALLYNQKEILAAAEMEIRGSDFKPKYLLSIYKGVLGRVAADEAARLVDSLALTTAKILARALGQGSNFIMRNLAIAGLTLQARTFIKPSNLSKSDLSKWIIKSAESQGVKFLENRRGVRSSARKEAKRALPKYPASPTICAFELDIEMLESDGRIQSGSLKPIGIPGHELLKKWFGANSDFNTGVVGVILQLGALFFTNEDLKRIDELDRTKQSLKVAVASVALSSALLETVAGTLQKFPEHPLSKAIFAHWAITEGAAKKAVKCAKIFGALAGVANAAFDIMNAADAYNEGDWVLGSIYAASGVLSAALAVAGYFLASAIFWPLFALTLILGLLVGVFRPAPVKKWIGRCYFSSQRSSGEHKRYSSLDEELIAYNGALAG</sequence>
<dbReference type="InterPro" id="IPR046864">
    <property type="entry name" value="VasX_N"/>
</dbReference>
<dbReference type="EMBL" id="CP035913">
    <property type="protein sequence ID" value="QBE62732.1"/>
    <property type="molecule type" value="Genomic_DNA"/>
</dbReference>
<keyword evidence="1" id="KW-0472">Membrane</keyword>
<keyword evidence="1" id="KW-0812">Transmembrane</keyword>
<dbReference type="RefSeq" id="WP_130185866.1">
    <property type="nucleotide sequence ID" value="NZ_CP035913.1"/>
</dbReference>
<evidence type="ECO:0000256" key="1">
    <source>
        <dbReference type="SAM" id="Phobius"/>
    </source>
</evidence>
<name>A0A4P6KW91_9BURK</name>
<dbReference type="NCBIfam" id="NF041559">
    <property type="entry name" value="BTH_I2691_fam"/>
    <property type="match status" value="1"/>
</dbReference>
<feature type="transmembrane region" description="Helical" evidence="1">
    <location>
        <begin position="752"/>
        <end position="773"/>
    </location>
</feature>
<dbReference type="KEGG" id="plue:EWM63_06905"/>
<evidence type="ECO:0000313" key="4">
    <source>
        <dbReference type="Proteomes" id="UP000290637"/>
    </source>
</evidence>
<keyword evidence="4" id="KW-1185">Reference proteome</keyword>
<accession>A0A4P6KW91</accession>
<feature type="transmembrane region" description="Helical" evidence="1">
    <location>
        <begin position="779"/>
        <end position="797"/>
    </location>
</feature>
<dbReference type="CDD" id="cd20707">
    <property type="entry name" value="MIX_III"/>
    <property type="match status" value="1"/>
</dbReference>
<organism evidence="3 4">
    <name type="scientific">Pseudoduganella lutea</name>
    <dbReference type="NCBI Taxonomy" id="321985"/>
    <lineage>
        <taxon>Bacteria</taxon>
        <taxon>Pseudomonadati</taxon>
        <taxon>Pseudomonadota</taxon>
        <taxon>Betaproteobacteria</taxon>
        <taxon>Burkholderiales</taxon>
        <taxon>Oxalobacteraceae</taxon>
        <taxon>Telluria group</taxon>
        <taxon>Pseudoduganella</taxon>
    </lineage>
</organism>
<dbReference type="Proteomes" id="UP000290637">
    <property type="component" value="Chromosome"/>
</dbReference>
<dbReference type="Pfam" id="PF20249">
    <property type="entry name" value="VasX_N"/>
    <property type="match status" value="1"/>
</dbReference>
<proteinExistence type="predicted"/>